<organism evidence="12 13">
    <name type="scientific">Marinobacter subterrani</name>
    <dbReference type="NCBI Taxonomy" id="1658765"/>
    <lineage>
        <taxon>Bacteria</taxon>
        <taxon>Pseudomonadati</taxon>
        <taxon>Pseudomonadota</taxon>
        <taxon>Gammaproteobacteria</taxon>
        <taxon>Pseudomonadales</taxon>
        <taxon>Marinobacteraceae</taxon>
        <taxon>Marinobacter</taxon>
    </lineage>
</organism>
<dbReference type="GO" id="GO:0009307">
    <property type="term" value="P:DNA restriction-modification system"/>
    <property type="evidence" value="ECO:0007669"/>
    <property type="project" value="UniProtKB-KW"/>
</dbReference>
<dbReference type="RefSeq" id="WP_048494596.1">
    <property type="nucleotide sequence ID" value="NZ_LFBU01000001.1"/>
</dbReference>
<gene>
    <name evidence="12" type="ORF">Msub_10566</name>
</gene>
<accession>A0A0J7J792</accession>
<dbReference type="AlphaFoldDB" id="A0A0J7J792"/>
<evidence type="ECO:0000256" key="5">
    <source>
        <dbReference type="ARBA" id="ARBA00022741"/>
    </source>
</evidence>
<evidence type="ECO:0000256" key="10">
    <source>
        <dbReference type="ARBA" id="ARBA00023125"/>
    </source>
</evidence>
<comment type="catalytic activity">
    <reaction evidence="1">
        <text>Endonucleolytic cleavage of DNA to give random double-stranded fragments with terminal 5'-phosphates, ATP is simultaneously hydrolyzed.</text>
        <dbReference type="EC" id="3.1.21.3"/>
    </reaction>
</comment>
<protein>
    <recommendedName>
        <fullName evidence="3">type I site-specific deoxyribonuclease</fullName>
        <ecNumber evidence="3">3.1.21.3</ecNumber>
    </recommendedName>
</protein>
<dbReference type="STRING" id="1658765.Msub_10566"/>
<keyword evidence="5" id="KW-0547">Nucleotide-binding</keyword>
<dbReference type="EC" id="3.1.21.3" evidence="3"/>
<keyword evidence="7" id="KW-0255">Endonuclease</keyword>
<evidence type="ECO:0000256" key="1">
    <source>
        <dbReference type="ARBA" id="ARBA00000851"/>
    </source>
</evidence>
<keyword evidence="6" id="KW-0680">Restriction system</keyword>
<dbReference type="Pfam" id="PF04313">
    <property type="entry name" value="HSDR_N"/>
    <property type="match status" value="1"/>
</dbReference>
<reference evidence="12 13" key="1">
    <citation type="submission" date="2015-06" db="EMBL/GenBank/DDBJ databases">
        <title>Marinobacter subterrani, a genetically tractable neutrophilic iron-oxidizing strain isolated from the Soudan Iron Mine.</title>
        <authorList>
            <person name="Bonis B.M."/>
            <person name="Gralnick J.A."/>
        </authorList>
    </citation>
    <scope>NUCLEOTIDE SEQUENCE [LARGE SCALE GENOMIC DNA]</scope>
    <source>
        <strain evidence="12 13">JG233</strain>
    </source>
</reference>
<evidence type="ECO:0000313" key="12">
    <source>
        <dbReference type="EMBL" id="KMQ74383.1"/>
    </source>
</evidence>
<feature type="domain" description="Restriction endonuclease type I HsdR N-terminal" evidence="11">
    <location>
        <begin position="8"/>
        <end position="223"/>
    </location>
</feature>
<evidence type="ECO:0000256" key="2">
    <source>
        <dbReference type="ARBA" id="ARBA00008598"/>
    </source>
</evidence>
<dbReference type="CDD" id="cd22332">
    <property type="entry name" value="HsdR_N"/>
    <property type="match status" value="1"/>
</dbReference>
<dbReference type="PANTHER" id="PTHR30195">
    <property type="entry name" value="TYPE I SITE-SPECIFIC DEOXYRIBONUCLEASE PROTEIN SUBUNIT M AND R"/>
    <property type="match status" value="1"/>
</dbReference>
<dbReference type="PANTHER" id="PTHR30195:SF15">
    <property type="entry name" value="TYPE I RESTRICTION ENZYME HINDI ENDONUCLEASE SUBUNIT"/>
    <property type="match status" value="1"/>
</dbReference>
<keyword evidence="8" id="KW-0378">Hydrolase</keyword>
<dbReference type="OrthoDB" id="9758243at2"/>
<proteinExistence type="inferred from homology"/>
<comment type="similarity">
    <text evidence="2">Belongs to the HsdR family.</text>
</comment>
<dbReference type="GO" id="GO:0009035">
    <property type="term" value="F:type I site-specific deoxyribonuclease activity"/>
    <property type="evidence" value="ECO:0007669"/>
    <property type="project" value="UniProtKB-EC"/>
</dbReference>
<dbReference type="InterPro" id="IPR051268">
    <property type="entry name" value="Type-I_R_enzyme_R_subunit"/>
</dbReference>
<keyword evidence="13" id="KW-1185">Reference proteome</keyword>
<dbReference type="Proteomes" id="UP000036102">
    <property type="component" value="Unassembled WGS sequence"/>
</dbReference>
<evidence type="ECO:0000256" key="7">
    <source>
        <dbReference type="ARBA" id="ARBA00022759"/>
    </source>
</evidence>
<evidence type="ECO:0000256" key="3">
    <source>
        <dbReference type="ARBA" id="ARBA00012654"/>
    </source>
</evidence>
<evidence type="ECO:0000256" key="4">
    <source>
        <dbReference type="ARBA" id="ARBA00022722"/>
    </source>
</evidence>
<comment type="caution">
    <text evidence="12">The sequence shown here is derived from an EMBL/GenBank/DDBJ whole genome shotgun (WGS) entry which is preliminary data.</text>
</comment>
<evidence type="ECO:0000256" key="8">
    <source>
        <dbReference type="ARBA" id="ARBA00022801"/>
    </source>
</evidence>
<evidence type="ECO:0000313" key="13">
    <source>
        <dbReference type="Proteomes" id="UP000036102"/>
    </source>
</evidence>
<dbReference type="PATRIC" id="fig|1658765.3.peg.558"/>
<dbReference type="EMBL" id="LFBU01000001">
    <property type="protein sequence ID" value="KMQ74383.1"/>
    <property type="molecule type" value="Genomic_DNA"/>
</dbReference>
<evidence type="ECO:0000256" key="9">
    <source>
        <dbReference type="ARBA" id="ARBA00022840"/>
    </source>
</evidence>
<keyword evidence="10" id="KW-0238">DNA-binding</keyword>
<keyword evidence="4" id="KW-0540">Nuclease</keyword>
<sequence length="299" mass="33781">MNTTPQGNEQHSSHIPALATLINLGWTFLPATECMALRGSQREVVMKPVLERVLRQRKFEFKGQWYPLSEQAVDQVIREVTTPSMAQGLMEANQSVYDMLTLGITVTEFIGGKKAQPTIHLIDWQNLDNNEFHVTEEMDVLSTQGTQTRRPDVVAFVNGIPLAVIEAKKAASGNPNKNMVEEGISQHLRNQKNDEVPYLYAFAQLLFAISRNDGRYGTTHTPLKFWSKWTDEEFDDRHVQGIKNQPLSASDKNALFQNKPPKIRAYFEQLWSQSLVRAHCGASPCTQDGPTKMKAPHSF</sequence>
<dbReference type="Gene3D" id="3.90.1570.50">
    <property type="match status" value="1"/>
</dbReference>
<evidence type="ECO:0000256" key="6">
    <source>
        <dbReference type="ARBA" id="ARBA00022747"/>
    </source>
</evidence>
<evidence type="ECO:0000259" key="11">
    <source>
        <dbReference type="Pfam" id="PF04313"/>
    </source>
</evidence>
<dbReference type="InterPro" id="IPR007409">
    <property type="entry name" value="Restrct_endonuc_type1_HsdR_N"/>
</dbReference>
<keyword evidence="9" id="KW-0067">ATP-binding</keyword>
<dbReference type="GO" id="GO:0003677">
    <property type="term" value="F:DNA binding"/>
    <property type="evidence" value="ECO:0007669"/>
    <property type="project" value="UniProtKB-KW"/>
</dbReference>
<name>A0A0J7J792_9GAMM</name>
<dbReference type="GO" id="GO:0005524">
    <property type="term" value="F:ATP binding"/>
    <property type="evidence" value="ECO:0007669"/>
    <property type="project" value="UniProtKB-KW"/>
</dbReference>